<dbReference type="GO" id="GO:0005524">
    <property type="term" value="F:ATP binding"/>
    <property type="evidence" value="ECO:0007669"/>
    <property type="project" value="UniProtKB-KW"/>
</dbReference>
<feature type="domain" description="Protein kinase" evidence="16">
    <location>
        <begin position="1"/>
        <end position="164"/>
    </location>
</feature>
<evidence type="ECO:0000313" key="17">
    <source>
        <dbReference type="EMBL" id="ONK65641.1"/>
    </source>
</evidence>
<evidence type="ECO:0000256" key="9">
    <source>
        <dbReference type="ARBA" id="ARBA00022741"/>
    </source>
</evidence>
<evidence type="ECO:0000256" key="1">
    <source>
        <dbReference type="ARBA" id="ARBA00004251"/>
    </source>
</evidence>
<dbReference type="GO" id="GO:0002229">
    <property type="term" value="P:defense response to oomycetes"/>
    <property type="evidence" value="ECO:0007669"/>
    <property type="project" value="UniProtKB-ARBA"/>
</dbReference>
<dbReference type="InterPro" id="IPR001245">
    <property type="entry name" value="Ser-Thr/Tyr_kinase_cat_dom"/>
</dbReference>
<evidence type="ECO:0000256" key="8">
    <source>
        <dbReference type="ARBA" id="ARBA00022729"/>
    </source>
</evidence>
<sequence>MSLDWERRYNIILGIARGLLYLHQDSRFPIIHRDLKASNILLDNEMNPKISDFGLARAFGGEETKMTTKRIVGTYGYMAPEYALNGIFSIKSDVFSFGVLAWNFWKKGEGLQVVDASLDCSIGTAEVLRCMKVGLLCVQESPEDRPTMSSVVLMLGGDSDHALLPGPKQPGFVARKHFLTNHSSSKMDILHSVNGVTITMLVARFGTGDGALGREHTRGWALSIKVKPRMVEIEVERTRTMAASG</sequence>
<keyword evidence="14" id="KW-0675">Receptor</keyword>
<proteinExistence type="inferred from homology"/>
<dbReference type="PROSITE" id="PS00108">
    <property type="entry name" value="PROTEIN_KINASE_ST"/>
    <property type="match status" value="1"/>
</dbReference>
<dbReference type="FunFam" id="1.10.510.10:FF:000240">
    <property type="entry name" value="Lectin-domain containing receptor kinase A4.3"/>
    <property type="match status" value="1"/>
</dbReference>
<keyword evidence="15" id="KW-0325">Glycoprotein</keyword>
<keyword evidence="11" id="KW-0067">ATP-binding</keyword>
<evidence type="ECO:0000256" key="15">
    <source>
        <dbReference type="ARBA" id="ARBA00023180"/>
    </source>
</evidence>
<dbReference type="Pfam" id="PF07714">
    <property type="entry name" value="PK_Tyr_Ser-Thr"/>
    <property type="match status" value="1"/>
</dbReference>
<evidence type="ECO:0000256" key="14">
    <source>
        <dbReference type="ARBA" id="ARBA00023170"/>
    </source>
</evidence>
<evidence type="ECO:0000256" key="3">
    <source>
        <dbReference type="ARBA" id="ARBA00010217"/>
    </source>
</evidence>
<dbReference type="SMART" id="SM00220">
    <property type="entry name" value="S_TKc"/>
    <property type="match status" value="1"/>
</dbReference>
<keyword evidence="4" id="KW-1003">Cell membrane</keyword>
<evidence type="ECO:0000256" key="6">
    <source>
        <dbReference type="ARBA" id="ARBA00022679"/>
    </source>
</evidence>
<keyword evidence="9" id="KW-0547">Nucleotide-binding</keyword>
<comment type="similarity">
    <text evidence="2">In the N-terminal section; belongs to the leguminous lectin family.</text>
</comment>
<evidence type="ECO:0000256" key="12">
    <source>
        <dbReference type="ARBA" id="ARBA00022989"/>
    </source>
</evidence>
<dbReference type="AlphaFoldDB" id="A0A5P1EM69"/>
<dbReference type="PANTHER" id="PTHR27002:SF1095">
    <property type="entry name" value="G-TYPE LECTIN S-RECEPTOR-LIKE SERINE_THREONINE-PROTEIN KINASE RKS1"/>
    <property type="match status" value="1"/>
</dbReference>
<dbReference type="EMBL" id="CM007387">
    <property type="protein sequence ID" value="ONK65641.1"/>
    <property type="molecule type" value="Genomic_DNA"/>
</dbReference>
<dbReference type="InterPro" id="IPR008271">
    <property type="entry name" value="Ser/Thr_kinase_AS"/>
</dbReference>
<evidence type="ECO:0000256" key="13">
    <source>
        <dbReference type="ARBA" id="ARBA00023136"/>
    </source>
</evidence>
<dbReference type="SUPFAM" id="SSF56112">
    <property type="entry name" value="Protein kinase-like (PK-like)"/>
    <property type="match status" value="1"/>
</dbReference>
<dbReference type="GO" id="GO:0005886">
    <property type="term" value="C:plasma membrane"/>
    <property type="evidence" value="ECO:0007669"/>
    <property type="project" value="UniProtKB-SubCell"/>
</dbReference>
<dbReference type="Gramene" id="ONK65641">
    <property type="protein sequence ID" value="ONK65641"/>
    <property type="gene ID" value="A4U43_C07F39160"/>
</dbReference>
<keyword evidence="12" id="KW-1133">Transmembrane helix</keyword>
<comment type="subcellular location">
    <subcellularLocation>
        <location evidence="1">Cell membrane</location>
        <topology evidence="1">Single-pass type I membrane protein</topology>
    </subcellularLocation>
</comment>
<dbReference type="GO" id="GO:0004674">
    <property type="term" value="F:protein serine/threonine kinase activity"/>
    <property type="evidence" value="ECO:0007669"/>
    <property type="project" value="UniProtKB-KW"/>
</dbReference>
<keyword evidence="5" id="KW-0723">Serine/threonine-protein kinase</keyword>
<name>A0A5P1EM69_ASPOF</name>
<organism evidence="17 18">
    <name type="scientific">Asparagus officinalis</name>
    <name type="common">Garden asparagus</name>
    <dbReference type="NCBI Taxonomy" id="4686"/>
    <lineage>
        <taxon>Eukaryota</taxon>
        <taxon>Viridiplantae</taxon>
        <taxon>Streptophyta</taxon>
        <taxon>Embryophyta</taxon>
        <taxon>Tracheophyta</taxon>
        <taxon>Spermatophyta</taxon>
        <taxon>Magnoliopsida</taxon>
        <taxon>Liliopsida</taxon>
        <taxon>Asparagales</taxon>
        <taxon>Asparagaceae</taxon>
        <taxon>Asparagoideae</taxon>
        <taxon>Asparagus</taxon>
    </lineage>
</organism>
<comment type="similarity">
    <text evidence="3">In the C-terminal section; belongs to the protein kinase superfamily. Ser/Thr protein kinase family.</text>
</comment>
<dbReference type="Proteomes" id="UP000243459">
    <property type="component" value="Chromosome 7"/>
</dbReference>
<dbReference type="Gene3D" id="1.10.510.10">
    <property type="entry name" value="Transferase(Phosphotransferase) domain 1"/>
    <property type="match status" value="1"/>
</dbReference>
<dbReference type="PANTHER" id="PTHR27002">
    <property type="entry name" value="RECEPTOR-LIKE SERINE/THREONINE-PROTEIN KINASE SD1-8"/>
    <property type="match status" value="1"/>
</dbReference>
<evidence type="ECO:0000256" key="2">
    <source>
        <dbReference type="ARBA" id="ARBA00008536"/>
    </source>
</evidence>
<keyword evidence="8" id="KW-0732">Signal</keyword>
<gene>
    <name evidence="17" type="ORF">A4U43_C07F39160</name>
</gene>
<dbReference type="Pfam" id="PF11883">
    <property type="entry name" value="DUF3403"/>
    <property type="match status" value="1"/>
</dbReference>
<reference evidence="18" key="1">
    <citation type="journal article" date="2017" name="Nat. Commun.">
        <title>The asparagus genome sheds light on the origin and evolution of a young Y chromosome.</title>
        <authorList>
            <person name="Harkess A."/>
            <person name="Zhou J."/>
            <person name="Xu C."/>
            <person name="Bowers J.E."/>
            <person name="Van der Hulst R."/>
            <person name="Ayyampalayam S."/>
            <person name="Mercati F."/>
            <person name="Riccardi P."/>
            <person name="McKain M.R."/>
            <person name="Kakrana A."/>
            <person name="Tang H."/>
            <person name="Ray J."/>
            <person name="Groenendijk J."/>
            <person name="Arikit S."/>
            <person name="Mathioni S.M."/>
            <person name="Nakano M."/>
            <person name="Shan H."/>
            <person name="Telgmann-Rauber A."/>
            <person name="Kanno A."/>
            <person name="Yue Z."/>
            <person name="Chen H."/>
            <person name="Li W."/>
            <person name="Chen Y."/>
            <person name="Xu X."/>
            <person name="Zhang Y."/>
            <person name="Luo S."/>
            <person name="Chen H."/>
            <person name="Gao J."/>
            <person name="Mao Z."/>
            <person name="Pires J.C."/>
            <person name="Luo M."/>
            <person name="Kudrna D."/>
            <person name="Wing R.A."/>
            <person name="Meyers B.C."/>
            <person name="Yi K."/>
            <person name="Kong H."/>
            <person name="Lavrijsen P."/>
            <person name="Sunseri F."/>
            <person name="Falavigna A."/>
            <person name="Ye Y."/>
            <person name="Leebens-Mack J.H."/>
            <person name="Chen G."/>
        </authorList>
    </citation>
    <scope>NUCLEOTIDE SEQUENCE [LARGE SCALE GENOMIC DNA]</scope>
    <source>
        <strain evidence="18">cv. DH0086</strain>
    </source>
</reference>
<dbReference type="InterPro" id="IPR021820">
    <property type="entry name" value="S-locus_recpt_kinase_C"/>
</dbReference>
<evidence type="ECO:0000256" key="5">
    <source>
        <dbReference type="ARBA" id="ARBA00022527"/>
    </source>
</evidence>
<accession>A0A5P1EM69</accession>
<keyword evidence="18" id="KW-1185">Reference proteome</keyword>
<evidence type="ECO:0000259" key="16">
    <source>
        <dbReference type="PROSITE" id="PS50011"/>
    </source>
</evidence>
<evidence type="ECO:0000256" key="4">
    <source>
        <dbReference type="ARBA" id="ARBA00022475"/>
    </source>
</evidence>
<keyword evidence="7" id="KW-0812">Transmembrane</keyword>
<protein>
    <recommendedName>
        <fullName evidence="16">Protein kinase domain-containing protein</fullName>
    </recommendedName>
</protein>
<evidence type="ECO:0000256" key="10">
    <source>
        <dbReference type="ARBA" id="ARBA00022777"/>
    </source>
</evidence>
<dbReference type="InterPro" id="IPR011009">
    <property type="entry name" value="Kinase-like_dom_sf"/>
</dbReference>
<keyword evidence="13" id="KW-0472">Membrane</keyword>
<keyword evidence="6" id="KW-0808">Transferase</keyword>
<keyword evidence="10" id="KW-0418">Kinase</keyword>
<dbReference type="PROSITE" id="PS50011">
    <property type="entry name" value="PROTEIN_KINASE_DOM"/>
    <property type="match status" value="1"/>
</dbReference>
<dbReference type="InterPro" id="IPR000719">
    <property type="entry name" value="Prot_kinase_dom"/>
</dbReference>
<evidence type="ECO:0000313" key="18">
    <source>
        <dbReference type="Proteomes" id="UP000243459"/>
    </source>
</evidence>
<evidence type="ECO:0000256" key="7">
    <source>
        <dbReference type="ARBA" id="ARBA00022692"/>
    </source>
</evidence>
<dbReference type="OMA" id="MSTTHLM"/>
<evidence type="ECO:0000256" key="11">
    <source>
        <dbReference type="ARBA" id="ARBA00022840"/>
    </source>
</evidence>